<accession>A0A7S0X0N5</accession>
<proteinExistence type="predicted"/>
<feature type="chain" id="PRO_5031091540" evidence="1">
    <location>
        <begin position="28"/>
        <end position="432"/>
    </location>
</feature>
<dbReference type="AlphaFoldDB" id="A0A7S0X0N5"/>
<keyword evidence="1" id="KW-0732">Signal</keyword>
<organism evidence="2">
    <name type="scientific">Chlamydomonas leiostraca</name>
    <dbReference type="NCBI Taxonomy" id="1034604"/>
    <lineage>
        <taxon>Eukaryota</taxon>
        <taxon>Viridiplantae</taxon>
        <taxon>Chlorophyta</taxon>
        <taxon>core chlorophytes</taxon>
        <taxon>Chlorophyceae</taxon>
        <taxon>CS clade</taxon>
        <taxon>Chlamydomonadales</taxon>
        <taxon>Chlamydomonadaceae</taxon>
        <taxon>Chlamydomonas</taxon>
    </lineage>
</organism>
<sequence>MPHPHPRDCLFNCLLLVISTYVKFANSSHIEQPGGTVIASALHGYSMSIAWAPWRSGLEAGAKSGVDLQILDDKGKPVAWGDLEIEAERKLHCMVMGEDLSTFLHIHVEDAAMLGQGDMPADSDTTLILPISLPGEGRYVAGIEVEVGGKAHVAYAPLRALAPPPIPGLDTSKIPRLAHPARTLTPPFPAVSAVRSVPMQMGADGKVVGRLEYINLTDIAMPWPAPASFPPDSFNPAYVVQLSIAPFQPGGKGVGGVAAAGEQLPGLKPGVCYAFSLKIMAYPSKEPITDLVPYLGHAMHLAAVPHASLWILDHFHAMVAGMHPAHGAGEGGVTPCDLGDEAMPEAPASFGPDLMGYYSFSAPGIYRLVAQSVQKGGHMALPHWFVNVAEPPQPPRPSSSLQNAGQLQAAVNGRGVLVVAIAAALAVLGLVV</sequence>
<evidence type="ECO:0000313" key="2">
    <source>
        <dbReference type="EMBL" id="CAD8693309.1"/>
    </source>
</evidence>
<dbReference type="EMBL" id="HBFB01031249">
    <property type="protein sequence ID" value="CAD8693309.1"/>
    <property type="molecule type" value="Transcribed_RNA"/>
</dbReference>
<reference evidence="2" key="1">
    <citation type="submission" date="2021-01" db="EMBL/GenBank/DDBJ databases">
        <authorList>
            <person name="Corre E."/>
            <person name="Pelletier E."/>
            <person name="Niang G."/>
            <person name="Scheremetjew M."/>
            <person name="Finn R."/>
            <person name="Kale V."/>
            <person name="Holt S."/>
            <person name="Cochrane G."/>
            <person name="Meng A."/>
            <person name="Brown T."/>
            <person name="Cohen L."/>
        </authorList>
    </citation>
    <scope>NUCLEOTIDE SEQUENCE</scope>
    <source>
        <strain evidence="2">SAG 11-49</strain>
    </source>
</reference>
<protein>
    <submittedName>
        <fullName evidence="2">Uncharacterized protein</fullName>
    </submittedName>
</protein>
<gene>
    <name evidence="2" type="ORF">CLEI1391_LOCUS17492</name>
</gene>
<evidence type="ECO:0000256" key="1">
    <source>
        <dbReference type="SAM" id="SignalP"/>
    </source>
</evidence>
<name>A0A7S0X0N5_9CHLO</name>
<feature type="signal peptide" evidence="1">
    <location>
        <begin position="1"/>
        <end position="27"/>
    </location>
</feature>